<feature type="region of interest" description="Disordered" evidence="1">
    <location>
        <begin position="29"/>
        <end position="127"/>
    </location>
</feature>
<protein>
    <submittedName>
        <fullName evidence="2">Uncharacterized protein</fullName>
    </submittedName>
</protein>
<sequence length="153" mass="16378">MGKKYTLSQQKYRAKQRAVTERIKREEAEAAAAGAALQGEVSEKVAKAPEVGVLSSATGERRLPESPEQEELNPPDDLEQTSDTESTIATPDTPAKASASRHLQGSGSTDESASESADSEPAEVLQENIVNDDCQETSSDHVPDSCRDCSEQD</sequence>
<dbReference type="RefSeq" id="XP_005648007.1">
    <property type="nucleotide sequence ID" value="XM_005647950.1"/>
</dbReference>
<feature type="compositionally biased region" description="Low complexity" evidence="1">
    <location>
        <begin position="105"/>
        <end position="116"/>
    </location>
</feature>
<evidence type="ECO:0000313" key="3">
    <source>
        <dbReference type="Proteomes" id="UP000007264"/>
    </source>
</evidence>
<organism evidence="2 3">
    <name type="scientific">Coccomyxa subellipsoidea (strain C-169)</name>
    <name type="common">Green microalga</name>
    <dbReference type="NCBI Taxonomy" id="574566"/>
    <lineage>
        <taxon>Eukaryota</taxon>
        <taxon>Viridiplantae</taxon>
        <taxon>Chlorophyta</taxon>
        <taxon>core chlorophytes</taxon>
        <taxon>Trebouxiophyceae</taxon>
        <taxon>Trebouxiophyceae incertae sedis</taxon>
        <taxon>Coccomyxaceae</taxon>
        <taxon>Coccomyxa</taxon>
        <taxon>Coccomyxa subellipsoidea</taxon>
    </lineage>
</organism>
<dbReference type="KEGG" id="csl:COCSUDRAFT_53346"/>
<reference evidence="2 3" key="1">
    <citation type="journal article" date="2012" name="Genome Biol.">
        <title>The genome of the polar eukaryotic microalga coccomyxa subellipsoidea reveals traits of cold adaptation.</title>
        <authorList>
            <person name="Blanc G."/>
            <person name="Agarkova I."/>
            <person name="Grimwood J."/>
            <person name="Kuo A."/>
            <person name="Brueggeman A."/>
            <person name="Dunigan D."/>
            <person name="Gurnon J."/>
            <person name="Ladunga I."/>
            <person name="Lindquist E."/>
            <person name="Lucas S."/>
            <person name="Pangilinan J."/>
            <person name="Proschold T."/>
            <person name="Salamov A."/>
            <person name="Schmutz J."/>
            <person name="Weeks D."/>
            <person name="Yamada T."/>
            <person name="Claverie J.M."/>
            <person name="Grigoriev I."/>
            <person name="Van Etten J."/>
            <person name="Lomsadze A."/>
            <person name="Borodovsky M."/>
        </authorList>
    </citation>
    <scope>NUCLEOTIDE SEQUENCE [LARGE SCALE GENOMIC DNA]</scope>
    <source>
        <strain evidence="2 3">C-169</strain>
    </source>
</reference>
<keyword evidence="3" id="KW-1185">Reference proteome</keyword>
<name>I0YYJ4_COCSC</name>
<dbReference type="GeneID" id="17041455"/>
<dbReference type="Proteomes" id="UP000007264">
    <property type="component" value="Unassembled WGS sequence"/>
</dbReference>
<evidence type="ECO:0000256" key="1">
    <source>
        <dbReference type="SAM" id="MobiDB-lite"/>
    </source>
</evidence>
<evidence type="ECO:0000313" key="2">
    <source>
        <dbReference type="EMBL" id="EIE23463.1"/>
    </source>
</evidence>
<dbReference type="AlphaFoldDB" id="I0YYJ4"/>
<dbReference type="EMBL" id="AGSI01000007">
    <property type="protein sequence ID" value="EIE23463.1"/>
    <property type="molecule type" value="Genomic_DNA"/>
</dbReference>
<accession>I0YYJ4</accession>
<proteinExistence type="predicted"/>
<feature type="non-terminal residue" evidence="2">
    <location>
        <position position="153"/>
    </location>
</feature>
<feature type="compositionally biased region" description="Acidic residues" evidence="1">
    <location>
        <begin position="67"/>
        <end position="82"/>
    </location>
</feature>
<comment type="caution">
    <text evidence="2">The sequence shown here is derived from an EMBL/GenBank/DDBJ whole genome shotgun (WGS) entry which is preliminary data.</text>
</comment>
<gene>
    <name evidence="2" type="ORF">COCSUDRAFT_53346</name>
</gene>